<evidence type="ECO:0000256" key="3">
    <source>
        <dbReference type="ARBA" id="ARBA00022692"/>
    </source>
</evidence>
<gene>
    <name evidence="8" type="ORF">DFP76_10795</name>
</gene>
<dbReference type="Pfam" id="PF00892">
    <property type="entry name" value="EamA"/>
    <property type="match status" value="2"/>
</dbReference>
<protein>
    <submittedName>
        <fullName evidence="8">Drug/metabolite transporter (DMT)-like permease</fullName>
    </submittedName>
</protein>
<dbReference type="InterPro" id="IPR000620">
    <property type="entry name" value="EamA_dom"/>
</dbReference>
<organism evidence="8 9">
    <name type="scientific">Marinomonas aquiplantarum</name>
    <dbReference type="NCBI Taxonomy" id="491951"/>
    <lineage>
        <taxon>Bacteria</taxon>
        <taxon>Pseudomonadati</taxon>
        <taxon>Pseudomonadota</taxon>
        <taxon>Gammaproteobacteria</taxon>
        <taxon>Oceanospirillales</taxon>
        <taxon>Oceanospirillaceae</taxon>
        <taxon>Marinomonas</taxon>
    </lineage>
</organism>
<feature type="transmembrane region" description="Helical" evidence="6">
    <location>
        <begin position="122"/>
        <end position="140"/>
    </location>
</feature>
<comment type="similarity">
    <text evidence="2">Belongs to the EamA transporter family.</text>
</comment>
<feature type="transmembrane region" description="Helical" evidence="6">
    <location>
        <begin position="146"/>
        <end position="168"/>
    </location>
</feature>
<feature type="transmembrane region" description="Helical" evidence="6">
    <location>
        <begin position="7"/>
        <end position="29"/>
    </location>
</feature>
<sequence>MLKSYTALLALGVIWGSNFIFMKWSTLLITPSQTVLLRVLCGFIPLFLIALYTKALHRGQFKHLLHFAVMSVLATTFYYYGFVAGTALLPTSVAGLLSGSIPIFTFICAFLFLRKDRPTRQMLIGVLVGFLGIIISARPWENVEGINLMGVIWMIAGTTSLGVSFVYAQRLLSPHKIPPLALATWQTGFASLTLLALTDFTGMFEIMSNTQTTLGVVIGLGLLGTGGAFFLYYYAIEKLGSVKASGATYIAPVVAVIIGAIVGEEIHLLLIIALTLILTGVILIQTGAKKPPTSQSNKS</sequence>
<dbReference type="InterPro" id="IPR037185">
    <property type="entry name" value="EmrE-like"/>
</dbReference>
<reference evidence="8 9" key="1">
    <citation type="submission" date="2018-06" db="EMBL/GenBank/DDBJ databases">
        <title>Genomic Encyclopedia of Type Strains, Phase III (KMG-III): the genomes of soil and plant-associated and newly described type strains.</title>
        <authorList>
            <person name="Whitman W."/>
        </authorList>
    </citation>
    <scope>NUCLEOTIDE SEQUENCE [LARGE SCALE GENOMIC DNA]</scope>
    <source>
        <strain evidence="8 9">CECT 7732</strain>
    </source>
</reference>
<accession>A0A366CVT3</accession>
<proteinExistence type="inferred from homology"/>
<dbReference type="PANTHER" id="PTHR32322">
    <property type="entry name" value="INNER MEMBRANE TRANSPORTER"/>
    <property type="match status" value="1"/>
</dbReference>
<comment type="caution">
    <text evidence="8">The sequence shown here is derived from an EMBL/GenBank/DDBJ whole genome shotgun (WGS) entry which is preliminary data.</text>
</comment>
<feature type="transmembrane region" description="Helical" evidence="6">
    <location>
        <begin position="268"/>
        <end position="288"/>
    </location>
</feature>
<dbReference type="InterPro" id="IPR050638">
    <property type="entry name" value="AA-Vitamin_Transporters"/>
</dbReference>
<feature type="transmembrane region" description="Helical" evidence="6">
    <location>
        <begin position="64"/>
        <end position="81"/>
    </location>
</feature>
<feature type="domain" description="EamA" evidence="7">
    <location>
        <begin position="149"/>
        <end position="284"/>
    </location>
</feature>
<evidence type="ECO:0000256" key="4">
    <source>
        <dbReference type="ARBA" id="ARBA00022989"/>
    </source>
</evidence>
<feature type="transmembrane region" description="Helical" evidence="6">
    <location>
        <begin position="212"/>
        <end position="234"/>
    </location>
</feature>
<feature type="transmembrane region" description="Helical" evidence="6">
    <location>
        <begin position="246"/>
        <end position="262"/>
    </location>
</feature>
<dbReference type="AlphaFoldDB" id="A0A366CVT3"/>
<evidence type="ECO:0000259" key="7">
    <source>
        <dbReference type="Pfam" id="PF00892"/>
    </source>
</evidence>
<keyword evidence="9" id="KW-1185">Reference proteome</keyword>
<feature type="transmembrane region" description="Helical" evidence="6">
    <location>
        <begin position="180"/>
        <end position="200"/>
    </location>
</feature>
<dbReference type="GO" id="GO:0016020">
    <property type="term" value="C:membrane"/>
    <property type="evidence" value="ECO:0007669"/>
    <property type="project" value="UniProtKB-SubCell"/>
</dbReference>
<comment type="subcellular location">
    <subcellularLocation>
        <location evidence="1">Membrane</location>
        <topology evidence="1">Multi-pass membrane protein</topology>
    </subcellularLocation>
</comment>
<keyword evidence="4 6" id="KW-1133">Transmembrane helix</keyword>
<dbReference type="Proteomes" id="UP000252086">
    <property type="component" value="Unassembled WGS sequence"/>
</dbReference>
<feature type="transmembrane region" description="Helical" evidence="6">
    <location>
        <begin position="35"/>
        <end position="52"/>
    </location>
</feature>
<evidence type="ECO:0000256" key="6">
    <source>
        <dbReference type="SAM" id="Phobius"/>
    </source>
</evidence>
<dbReference type="EMBL" id="QNRF01000007">
    <property type="protein sequence ID" value="RBO81952.1"/>
    <property type="molecule type" value="Genomic_DNA"/>
</dbReference>
<evidence type="ECO:0000313" key="9">
    <source>
        <dbReference type="Proteomes" id="UP000252086"/>
    </source>
</evidence>
<keyword evidence="3 6" id="KW-0812">Transmembrane</keyword>
<name>A0A366CVT3_9GAMM</name>
<evidence type="ECO:0000313" key="8">
    <source>
        <dbReference type="EMBL" id="RBO81952.1"/>
    </source>
</evidence>
<feature type="domain" description="EamA" evidence="7">
    <location>
        <begin position="5"/>
        <end position="136"/>
    </location>
</feature>
<evidence type="ECO:0000256" key="1">
    <source>
        <dbReference type="ARBA" id="ARBA00004141"/>
    </source>
</evidence>
<dbReference type="RefSeq" id="WP_113875150.1">
    <property type="nucleotide sequence ID" value="NZ_QNRF01000007.1"/>
</dbReference>
<dbReference type="OrthoDB" id="9810556at2"/>
<feature type="transmembrane region" description="Helical" evidence="6">
    <location>
        <begin position="93"/>
        <end position="113"/>
    </location>
</feature>
<evidence type="ECO:0000256" key="2">
    <source>
        <dbReference type="ARBA" id="ARBA00007362"/>
    </source>
</evidence>
<dbReference type="PANTHER" id="PTHR32322:SF2">
    <property type="entry name" value="EAMA DOMAIN-CONTAINING PROTEIN"/>
    <property type="match status" value="1"/>
</dbReference>
<dbReference type="SUPFAM" id="SSF103481">
    <property type="entry name" value="Multidrug resistance efflux transporter EmrE"/>
    <property type="match status" value="2"/>
</dbReference>
<keyword evidence="5 6" id="KW-0472">Membrane</keyword>
<evidence type="ECO:0000256" key="5">
    <source>
        <dbReference type="ARBA" id="ARBA00023136"/>
    </source>
</evidence>